<dbReference type="Gene3D" id="1.10.260.40">
    <property type="entry name" value="lambda repressor-like DNA-binding domains"/>
    <property type="match status" value="1"/>
</dbReference>
<sequence length="267" mass="29165">MNPMVSIDLYFGYYTTHMSIDASMLNRHLLLQLGDRLRDLRKARGMTAEQLASAAGITRKTLRSVESGDPSPAIGTYLRVMAALGINGELALLVGDTLSPAPPGSAAARSKRLPPTVKVEIGPSTAKHRTQDLLSMALHEEAVRLIKRDPQLADRAKSVLTEWMAKQPTSRSMSLWREWMAILSNSTWQKVMSSTARAQQLRQTSPLGVVVPDEARRKILEQFAEHRKGVVLASPSTMITELRSDQPEDPHDGGAKVPDVPKAGVGA</sequence>
<comment type="caution">
    <text evidence="3">The sequence shown here is derived from an EMBL/GenBank/DDBJ whole genome shotgun (WGS) entry which is preliminary data.</text>
</comment>
<keyword evidence="4" id="KW-1185">Reference proteome</keyword>
<name>A0A4R3U9X3_ROSSA</name>
<dbReference type="PROSITE" id="PS50943">
    <property type="entry name" value="HTH_CROC1"/>
    <property type="match status" value="1"/>
</dbReference>
<dbReference type="SUPFAM" id="SSF47413">
    <property type="entry name" value="lambda repressor-like DNA-binding domains"/>
    <property type="match status" value="1"/>
</dbReference>
<accession>A0A4R3U9X3</accession>
<dbReference type="RefSeq" id="WP_338139961.1">
    <property type="nucleotide sequence ID" value="NZ_CBCSGL010000078.1"/>
</dbReference>
<feature type="compositionally biased region" description="Basic and acidic residues" evidence="1">
    <location>
        <begin position="242"/>
        <end position="254"/>
    </location>
</feature>
<dbReference type="AlphaFoldDB" id="A0A4R3U9X3"/>
<feature type="domain" description="HTH cro/C1-type" evidence="2">
    <location>
        <begin position="37"/>
        <end position="93"/>
    </location>
</feature>
<organism evidence="3 4">
    <name type="scientific">Roseateles saccharophilus</name>
    <name type="common">Pseudomonas saccharophila</name>
    <dbReference type="NCBI Taxonomy" id="304"/>
    <lineage>
        <taxon>Bacteria</taxon>
        <taxon>Pseudomonadati</taxon>
        <taxon>Pseudomonadota</taxon>
        <taxon>Betaproteobacteria</taxon>
        <taxon>Burkholderiales</taxon>
        <taxon>Sphaerotilaceae</taxon>
        <taxon>Roseateles</taxon>
    </lineage>
</organism>
<dbReference type="GO" id="GO:0003677">
    <property type="term" value="F:DNA binding"/>
    <property type="evidence" value="ECO:0007669"/>
    <property type="project" value="InterPro"/>
</dbReference>
<dbReference type="InterPro" id="IPR001387">
    <property type="entry name" value="Cro/C1-type_HTH"/>
</dbReference>
<dbReference type="Proteomes" id="UP000295110">
    <property type="component" value="Unassembled WGS sequence"/>
</dbReference>
<dbReference type="CDD" id="cd00093">
    <property type="entry name" value="HTH_XRE"/>
    <property type="match status" value="1"/>
</dbReference>
<dbReference type="SMART" id="SM00530">
    <property type="entry name" value="HTH_XRE"/>
    <property type="match status" value="1"/>
</dbReference>
<dbReference type="Pfam" id="PF13560">
    <property type="entry name" value="HTH_31"/>
    <property type="match status" value="1"/>
</dbReference>
<feature type="region of interest" description="Disordered" evidence="1">
    <location>
        <begin position="242"/>
        <end position="267"/>
    </location>
</feature>
<gene>
    <name evidence="3" type="ORF">EV671_105510</name>
</gene>
<protein>
    <submittedName>
        <fullName evidence="3">Xre family transcriptional regulator</fullName>
    </submittedName>
</protein>
<evidence type="ECO:0000256" key="1">
    <source>
        <dbReference type="SAM" id="MobiDB-lite"/>
    </source>
</evidence>
<evidence type="ECO:0000259" key="2">
    <source>
        <dbReference type="PROSITE" id="PS50943"/>
    </source>
</evidence>
<reference evidence="3 4" key="1">
    <citation type="submission" date="2019-03" db="EMBL/GenBank/DDBJ databases">
        <title>Genomic Encyclopedia of Type Strains, Phase IV (KMG-IV): sequencing the most valuable type-strain genomes for metagenomic binning, comparative biology and taxonomic classification.</title>
        <authorList>
            <person name="Goeker M."/>
        </authorList>
    </citation>
    <scope>NUCLEOTIDE SEQUENCE [LARGE SCALE GENOMIC DNA]</scope>
    <source>
        <strain evidence="3 4">DSM 654</strain>
    </source>
</reference>
<dbReference type="EMBL" id="SMBU01000055">
    <property type="protein sequence ID" value="TCU84053.1"/>
    <property type="molecule type" value="Genomic_DNA"/>
</dbReference>
<evidence type="ECO:0000313" key="4">
    <source>
        <dbReference type="Proteomes" id="UP000295110"/>
    </source>
</evidence>
<evidence type="ECO:0000313" key="3">
    <source>
        <dbReference type="EMBL" id="TCU84053.1"/>
    </source>
</evidence>
<dbReference type="InterPro" id="IPR010982">
    <property type="entry name" value="Lambda_DNA-bd_dom_sf"/>
</dbReference>
<proteinExistence type="predicted"/>